<evidence type="ECO:0000313" key="1">
    <source>
        <dbReference type="EMBL" id="MBB5712600.1"/>
    </source>
</evidence>
<keyword evidence="2" id="KW-1185">Reference proteome</keyword>
<accession>A0A840YSF7</accession>
<dbReference type="EMBL" id="JACIJF010000020">
    <property type="protein sequence ID" value="MBB5712600.1"/>
    <property type="molecule type" value="Genomic_DNA"/>
</dbReference>
<dbReference type="AlphaFoldDB" id="A0A840YSF7"/>
<protein>
    <submittedName>
        <fullName evidence="1">Uncharacterized protein</fullName>
    </submittedName>
</protein>
<proteinExistence type="predicted"/>
<sequence length="83" mass="9107">MPRGPEFMEIVAGIGPPGACKIAHLFYPARSIRIGSIRPPALALESGADPKMLFGNGALTQTTMGIVLYKFPFRQLQRVPRPW</sequence>
<gene>
    <name evidence="1" type="ORF">FHT02_003860</name>
</gene>
<evidence type="ECO:0000313" key="2">
    <source>
        <dbReference type="Proteomes" id="UP000527143"/>
    </source>
</evidence>
<dbReference type="Proteomes" id="UP000527143">
    <property type="component" value="Unassembled WGS sequence"/>
</dbReference>
<organism evidence="1 2">
    <name type="scientific">Sphingomonas xinjiangensis</name>
    <dbReference type="NCBI Taxonomy" id="643568"/>
    <lineage>
        <taxon>Bacteria</taxon>
        <taxon>Pseudomonadati</taxon>
        <taxon>Pseudomonadota</taxon>
        <taxon>Alphaproteobacteria</taxon>
        <taxon>Sphingomonadales</taxon>
        <taxon>Sphingomonadaceae</taxon>
        <taxon>Sphingomonas</taxon>
    </lineage>
</organism>
<comment type="caution">
    <text evidence="1">The sequence shown here is derived from an EMBL/GenBank/DDBJ whole genome shotgun (WGS) entry which is preliminary data.</text>
</comment>
<name>A0A840YSF7_9SPHN</name>
<reference evidence="1 2" key="1">
    <citation type="submission" date="2020-08" db="EMBL/GenBank/DDBJ databases">
        <title>Genomic Encyclopedia of Type Strains, Phase IV (KMG-IV): sequencing the most valuable type-strain genomes for metagenomic binning, comparative biology and taxonomic classification.</title>
        <authorList>
            <person name="Goeker M."/>
        </authorList>
    </citation>
    <scope>NUCLEOTIDE SEQUENCE [LARGE SCALE GENOMIC DNA]</scope>
    <source>
        <strain evidence="1 2">DSM 26736</strain>
    </source>
</reference>